<comment type="subcellular location">
    <subcellularLocation>
        <location evidence="2">Cytoplasm</location>
        <location evidence="2">Cytoskeleton</location>
    </subcellularLocation>
    <subcellularLocation>
        <location evidence="3">Cytoplasm</location>
        <location evidence="3">Cytosol</location>
    </subcellularLocation>
    <subcellularLocation>
        <location evidence="1">Nucleus</location>
    </subcellularLocation>
</comment>
<keyword evidence="15" id="KW-0324">Glycolysis</keyword>
<comment type="subunit">
    <text evidence="19">Homotetramer. Interacts with TPPP; the interaction is direct. Interacts (when S-nitrosylated) with SIAH1; leading to nuclear translocation. Interacts with RILPL1/GOSPEL, leading to prevent the interaction between GAPDH and SIAH1 and prevent nuclear translocation. Interacts with CHP1; the interaction increases the binding of CHP1 with microtubules. Associates with microtubules. Interacts with EIF1AD, USP25, PRKCI and WARS1. Interacts with phosphorylated RPL13A; inhibited by oxidatively-modified low-densitity lipoprotein (LDL(ox)). Component of the GAIT complex. Interacts with FKBP6; leading to inhibit GAPDH catalytic activity. Interacts with TRAF2, promoting TRAF2 ubiquitination. Interacts with TRAF3, promoting TRAF3 ubiquitination.</text>
</comment>
<protein>
    <recommendedName>
        <fullName evidence="7">Glyceraldehyde-3-phosphate dehydrogenase</fullName>
        <ecNumber evidence="6">1.2.1.12</ecNumber>
    </recommendedName>
    <alternativeName>
        <fullName evidence="18">Peptidyl-cysteine S-nitrosylase GAPDH</fullName>
    </alternativeName>
</protein>
<comment type="similarity">
    <text evidence="5">Belongs to the glyceraldehyde-3-phosphate dehydrogenase family.</text>
</comment>
<evidence type="ECO:0000256" key="9">
    <source>
        <dbReference type="ARBA" id="ARBA00022679"/>
    </source>
</evidence>
<dbReference type="AlphaFoldDB" id="A0AA40IBB6"/>
<accession>A0AA40IBB6</accession>
<keyword evidence="8" id="KW-0963">Cytoplasm</keyword>
<evidence type="ECO:0000256" key="6">
    <source>
        <dbReference type="ARBA" id="ARBA00013119"/>
    </source>
</evidence>
<evidence type="ECO:0000256" key="13">
    <source>
        <dbReference type="ARBA" id="ARBA00023002"/>
    </source>
</evidence>
<dbReference type="GO" id="GO:0005856">
    <property type="term" value="C:cytoskeleton"/>
    <property type="evidence" value="ECO:0007669"/>
    <property type="project" value="UniProtKB-SubCell"/>
</dbReference>
<evidence type="ECO:0000256" key="4">
    <source>
        <dbReference type="ARBA" id="ARBA00004869"/>
    </source>
</evidence>
<keyword evidence="11" id="KW-0702">S-nitrosylation</keyword>
<dbReference type="GO" id="GO:0006096">
    <property type="term" value="P:glycolytic process"/>
    <property type="evidence" value="ECO:0007669"/>
    <property type="project" value="UniProtKB-KW"/>
</dbReference>
<dbReference type="Pfam" id="PF02800">
    <property type="entry name" value="Gp_dh_C"/>
    <property type="match status" value="1"/>
</dbReference>
<dbReference type="GO" id="GO:0006915">
    <property type="term" value="P:apoptotic process"/>
    <property type="evidence" value="ECO:0007669"/>
    <property type="project" value="UniProtKB-KW"/>
</dbReference>
<dbReference type="EC" id="1.2.1.12" evidence="6"/>
<evidence type="ECO:0000256" key="5">
    <source>
        <dbReference type="ARBA" id="ARBA00007406"/>
    </source>
</evidence>
<keyword evidence="12" id="KW-0810">Translation regulation</keyword>
<dbReference type="SUPFAM" id="SSF51735">
    <property type="entry name" value="NAD(P)-binding Rossmann-fold domains"/>
    <property type="match status" value="1"/>
</dbReference>
<dbReference type="EMBL" id="JAULJE010000001">
    <property type="protein sequence ID" value="KAK1346537.1"/>
    <property type="molecule type" value="Genomic_DNA"/>
</dbReference>
<dbReference type="GO" id="GO:0006417">
    <property type="term" value="P:regulation of translation"/>
    <property type="evidence" value="ECO:0007669"/>
    <property type="project" value="UniProtKB-KW"/>
</dbReference>
<keyword evidence="14" id="KW-0520">NAD</keyword>
<evidence type="ECO:0000256" key="15">
    <source>
        <dbReference type="ARBA" id="ARBA00023152"/>
    </source>
</evidence>
<dbReference type="Gene3D" id="3.30.360.10">
    <property type="entry name" value="Dihydrodipicolinate Reductase, domain 2"/>
    <property type="match status" value="1"/>
</dbReference>
<evidence type="ECO:0000313" key="25">
    <source>
        <dbReference type="Proteomes" id="UP001177744"/>
    </source>
</evidence>
<name>A0AA40IBB6_CNENI</name>
<evidence type="ECO:0000256" key="7">
    <source>
        <dbReference type="ARBA" id="ARBA00021022"/>
    </source>
</evidence>
<dbReference type="InterPro" id="IPR036291">
    <property type="entry name" value="NAD(P)-bd_dom_sf"/>
</dbReference>
<evidence type="ECO:0000256" key="2">
    <source>
        <dbReference type="ARBA" id="ARBA00004245"/>
    </source>
</evidence>
<evidence type="ECO:0000256" key="10">
    <source>
        <dbReference type="ARBA" id="ARBA00022703"/>
    </source>
</evidence>
<dbReference type="GO" id="GO:0005634">
    <property type="term" value="C:nucleus"/>
    <property type="evidence" value="ECO:0007669"/>
    <property type="project" value="UniProtKB-SubCell"/>
</dbReference>
<evidence type="ECO:0000256" key="22">
    <source>
        <dbReference type="SAM" id="MobiDB-lite"/>
    </source>
</evidence>
<keyword evidence="13" id="KW-0560">Oxidoreductase</keyword>
<comment type="catalytic activity">
    <reaction evidence="21">
        <text>S-nitroso-L-cysteinyl-[GAPDH] + L-cysteinyl-[protein] = L-cysteinyl-[GAPDH] + S-nitroso-L-cysteinyl-[protein]</text>
        <dbReference type="Rhea" id="RHEA:66684"/>
        <dbReference type="Rhea" id="RHEA-COMP:10131"/>
        <dbReference type="Rhea" id="RHEA-COMP:17089"/>
        <dbReference type="Rhea" id="RHEA-COMP:17090"/>
        <dbReference type="Rhea" id="RHEA-COMP:17091"/>
        <dbReference type="ChEBI" id="CHEBI:29950"/>
        <dbReference type="ChEBI" id="CHEBI:149494"/>
    </reaction>
    <physiologicalReaction direction="left-to-right" evidence="21">
        <dbReference type="Rhea" id="RHEA:66685"/>
    </physiologicalReaction>
</comment>
<dbReference type="SUPFAM" id="SSF55347">
    <property type="entry name" value="Glyceraldehyde-3-phosphate dehydrogenase-like, C-terminal domain"/>
    <property type="match status" value="1"/>
</dbReference>
<feature type="region of interest" description="Disordered" evidence="22">
    <location>
        <begin position="124"/>
        <end position="155"/>
    </location>
</feature>
<dbReference type="PRINTS" id="PR00078">
    <property type="entry name" value="G3PDHDRGNASE"/>
</dbReference>
<dbReference type="InterPro" id="IPR020831">
    <property type="entry name" value="GlycerAld/Erythrose_P_DH"/>
</dbReference>
<keyword evidence="16" id="KW-0206">Cytoskeleton</keyword>
<evidence type="ECO:0000256" key="16">
    <source>
        <dbReference type="ARBA" id="ARBA00023212"/>
    </source>
</evidence>
<dbReference type="PANTHER" id="PTHR10836:SF111">
    <property type="entry name" value="GLYCERALDEHYDE-3-PHOSPHATE DEHYDROGENASE"/>
    <property type="match status" value="1"/>
</dbReference>
<evidence type="ECO:0000256" key="20">
    <source>
        <dbReference type="ARBA" id="ARBA00047698"/>
    </source>
</evidence>
<keyword evidence="25" id="KW-1185">Reference proteome</keyword>
<dbReference type="GO" id="GO:0005829">
    <property type="term" value="C:cytosol"/>
    <property type="evidence" value="ECO:0007669"/>
    <property type="project" value="UniProtKB-SubCell"/>
</dbReference>
<evidence type="ECO:0000256" key="17">
    <source>
        <dbReference type="ARBA" id="ARBA00023242"/>
    </source>
</evidence>
<evidence type="ECO:0000256" key="19">
    <source>
        <dbReference type="ARBA" id="ARBA00046997"/>
    </source>
</evidence>
<comment type="pathway">
    <text evidence="4">Carbohydrate degradation; glycolysis; pyruvate from D-glyceraldehyde 3-phosphate: step 1/5.</text>
</comment>
<keyword evidence="10" id="KW-0053">Apoptosis</keyword>
<dbReference type="PANTHER" id="PTHR10836">
    <property type="entry name" value="GLYCERALDEHYDE 3-PHOSPHATE DEHYDROGENASE"/>
    <property type="match status" value="1"/>
</dbReference>
<evidence type="ECO:0000256" key="8">
    <source>
        <dbReference type="ARBA" id="ARBA00022490"/>
    </source>
</evidence>
<proteinExistence type="inferred from homology"/>
<evidence type="ECO:0000256" key="18">
    <source>
        <dbReference type="ARBA" id="ARBA00031890"/>
    </source>
</evidence>
<reference evidence="24" key="1">
    <citation type="submission" date="2023-06" db="EMBL/GenBank/DDBJ databases">
        <title>Reference genome for the Northern bat (Eptesicus nilssonii), a most northern bat species.</title>
        <authorList>
            <person name="Laine V.N."/>
            <person name="Pulliainen A.T."/>
            <person name="Lilley T.M."/>
        </authorList>
    </citation>
    <scope>NUCLEOTIDE SEQUENCE</scope>
    <source>
        <strain evidence="24">BLF_Eptnil</strain>
        <tissue evidence="24">Kidney</tissue>
    </source>
</reference>
<dbReference type="Proteomes" id="UP001177744">
    <property type="component" value="Unassembled WGS sequence"/>
</dbReference>
<evidence type="ECO:0000256" key="21">
    <source>
        <dbReference type="ARBA" id="ARBA00048005"/>
    </source>
</evidence>
<dbReference type="GO" id="GO:0016740">
    <property type="term" value="F:transferase activity"/>
    <property type="evidence" value="ECO:0007669"/>
    <property type="project" value="UniProtKB-KW"/>
</dbReference>
<organism evidence="24 25">
    <name type="scientific">Cnephaeus nilssonii</name>
    <name type="common">Northern bat</name>
    <name type="synonym">Eptesicus nilssonii</name>
    <dbReference type="NCBI Taxonomy" id="3371016"/>
    <lineage>
        <taxon>Eukaryota</taxon>
        <taxon>Metazoa</taxon>
        <taxon>Chordata</taxon>
        <taxon>Craniata</taxon>
        <taxon>Vertebrata</taxon>
        <taxon>Euteleostomi</taxon>
        <taxon>Mammalia</taxon>
        <taxon>Eutheria</taxon>
        <taxon>Laurasiatheria</taxon>
        <taxon>Chiroptera</taxon>
        <taxon>Yangochiroptera</taxon>
        <taxon>Vespertilionidae</taxon>
        <taxon>Cnephaeus</taxon>
    </lineage>
</organism>
<dbReference type="InterPro" id="IPR020829">
    <property type="entry name" value="GlycerAld_3-P_DH_cat"/>
</dbReference>
<evidence type="ECO:0000256" key="11">
    <source>
        <dbReference type="ARBA" id="ARBA00022799"/>
    </source>
</evidence>
<evidence type="ECO:0000259" key="23">
    <source>
        <dbReference type="Pfam" id="PF02800"/>
    </source>
</evidence>
<comment type="catalytic activity">
    <reaction evidence="20">
        <text>D-glyceraldehyde 3-phosphate + phosphate + NAD(+) = (2R)-3-phospho-glyceroyl phosphate + NADH + H(+)</text>
        <dbReference type="Rhea" id="RHEA:10300"/>
        <dbReference type="ChEBI" id="CHEBI:15378"/>
        <dbReference type="ChEBI" id="CHEBI:43474"/>
        <dbReference type="ChEBI" id="CHEBI:57540"/>
        <dbReference type="ChEBI" id="CHEBI:57604"/>
        <dbReference type="ChEBI" id="CHEBI:57945"/>
        <dbReference type="ChEBI" id="CHEBI:59776"/>
        <dbReference type="EC" id="1.2.1.12"/>
    </reaction>
</comment>
<keyword evidence="17" id="KW-0539">Nucleus</keyword>
<evidence type="ECO:0000256" key="14">
    <source>
        <dbReference type="ARBA" id="ARBA00023027"/>
    </source>
</evidence>
<evidence type="ECO:0000256" key="12">
    <source>
        <dbReference type="ARBA" id="ARBA00022845"/>
    </source>
</evidence>
<keyword evidence="9" id="KW-0808">Transferase</keyword>
<comment type="caution">
    <text evidence="24">The sequence shown here is derived from an EMBL/GenBank/DDBJ whole genome shotgun (WGS) entry which is preliminary data.</text>
</comment>
<dbReference type="Gene3D" id="3.40.50.720">
    <property type="entry name" value="NAD(P)-binding Rossmann-like Domain"/>
    <property type="match status" value="1"/>
</dbReference>
<gene>
    <name evidence="24" type="ORF">QTO34_000393</name>
</gene>
<sequence>MMVEVRMIRYSRIGYLVTRAVFNSGKVDTVTINDIFIDLSYRVYMLLILFMESSKAQSRLRMGSLSSMGSPSPSSRGKMLPTSKGVMLGSVPSALSSTHCRDTLPGAPLRNKKVTCILMGNRHRPSGMETAPEPAPSASSDLKPAQGESPYPTPNVSVVDLTCHLEKAAKYDDIKKVVKQASEGPLKGIMSYTEDQLVSWYDNEFGCSNRMVDLMVHMASKQ</sequence>
<evidence type="ECO:0000256" key="1">
    <source>
        <dbReference type="ARBA" id="ARBA00004123"/>
    </source>
</evidence>
<feature type="domain" description="Glyceraldehyde 3-phosphate dehydrogenase catalytic" evidence="23">
    <location>
        <begin position="152"/>
        <end position="199"/>
    </location>
</feature>
<evidence type="ECO:0000313" key="24">
    <source>
        <dbReference type="EMBL" id="KAK1346537.1"/>
    </source>
</evidence>
<dbReference type="GO" id="GO:0004365">
    <property type="term" value="F:glyceraldehyde-3-phosphate dehydrogenase (NAD+) (phosphorylating) activity"/>
    <property type="evidence" value="ECO:0007669"/>
    <property type="project" value="UniProtKB-EC"/>
</dbReference>
<evidence type="ECO:0000256" key="3">
    <source>
        <dbReference type="ARBA" id="ARBA00004514"/>
    </source>
</evidence>